<dbReference type="Gene3D" id="3.40.50.2000">
    <property type="entry name" value="Glycogen Phosphorylase B"/>
    <property type="match status" value="1"/>
</dbReference>
<dbReference type="Proteomes" id="UP001432128">
    <property type="component" value="Chromosome"/>
</dbReference>
<feature type="domain" description="Glycosyl transferase family 28 C-terminal" evidence="2">
    <location>
        <begin position="235"/>
        <end position="282"/>
    </location>
</feature>
<evidence type="ECO:0000313" key="4">
    <source>
        <dbReference type="Proteomes" id="UP001432128"/>
    </source>
</evidence>
<dbReference type="GO" id="GO:0016758">
    <property type="term" value="F:hexosyltransferase activity"/>
    <property type="evidence" value="ECO:0007669"/>
    <property type="project" value="InterPro"/>
</dbReference>
<keyword evidence="4" id="KW-1185">Reference proteome</keyword>
<sequence length="340" mass="36046">MIGYYVHHHGVGHMTRSASIAGALEEPVTVLSSRCPPADHPAVDWLDLPLDVPADPLGSRLVDMVTDPTAHDTVHWAPTGVDGLTDRMAAIAAWIARVRPSVVVVDVSVEIAVFVRLMGVPVVVMAMPGDRTDGPHDLAHRMADRIVAPWSRDVYDPAHLHPFAGKTHHVGSISRFADRTRDPDAAATEPTVLVLGGAGGSAVDTRAVEAAARACPDHRWRFAGPGSWVEDVWPLLTGASVVVTHAGQNAVADVACAATPAIVIPQERPFDEQMATADALSRGGIAVTTPSWPAPQAWPRLLEQASTVDATRWKRLQTDGAAERAATVISELASASGRAR</sequence>
<dbReference type="SUPFAM" id="SSF53756">
    <property type="entry name" value="UDP-Glycosyltransferase/glycogen phosphorylase"/>
    <property type="match status" value="1"/>
</dbReference>
<protein>
    <recommendedName>
        <fullName evidence="2">Glycosyl transferase family 28 C-terminal domain-containing protein</fullName>
    </recommendedName>
</protein>
<evidence type="ECO:0000256" key="1">
    <source>
        <dbReference type="ARBA" id="ARBA00022679"/>
    </source>
</evidence>
<gene>
    <name evidence="3" type="ORF">OG579_16060</name>
</gene>
<evidence type="ECO:0000259" key="2">
    <source>
        <dbReference type="Pfam" id="PF04101"/>
    </source>
</evidence>
<keyword evidence="1" id="KW-0808">Transferase</keyword>
<proteinExistence type="predicted"/>
<dbReference type="Pfam" id="PF04101">
    <property type="entry name" value="Glyco_tran_28_C"/>
    <property type="match status" value="1"/>
</dbReference>
<dbReference type="PANTHER" id="PTHR21015">
    <property type="entry name" value="UDP-N-ACETYLGLUCOSAMINE--N-ACETYLMURAMYL-(PENTAPEPTIDE) PYROPHOSPHORYL-UNDECAPRENOL N-ACETYLGLUCOSAMINE TRANSFERASE 1"/>
    <property type="match status" value="1"/>
</dbReference>
<reference evidence="3 4" key="1">
    <citation type="submission" date="2022-10" db="EMBL/GenBank/DDBJ databases">
        <title>The complete genomes of actinobacterial strains from the NBC collection.</title>
        <authorList>
            <person name="Joergensen T.S."/>
            <person name="Alvarez Arevalo M."/>
            <person name="Sterndorff E.B."/>
            <person name="Faurdal D."/>
            <person name="Vuksanovic O."/>
            <person name="Mourched A.-S."/>
            <person name="Charusanti P."/>
            <person name="Shaw S."/>
            <person name="Blin K."/>
            <person name="Weber T."/>
        </authorList>
    </citation>
    <scope>NUCLEOTIDE SEQUENCE [LARGE SCALE GENOMIC DNA]</scope>
    <source>
        <strain evidence="3 4">NBC_00319</strain>
    </source>
</reference>
<dbReference type="AlphaFoldDB" id="A0AAU4JZP7"/>
<organism evidence="3 4">
    <name type="scientific">Williamsia herbipolensis</name>
    <dbReference type="NCBI Taxonomy" id="1603258"/>
    <lineage>
        <taxon>Bacteria</taxon>
        <taxon>Bacillati</taxon>
        <taxon>Actinomycetota</taxon>
        <taxon>Actinomycetes</taxon>
        <taxon>Mycobacteriales</taxon>
        <taxon>Nocardiaceae</taxon>
        <taxon>Williamsia</taxon>
    </lineage>
</organism>
<evidence type="ECO:0000313" key="3">
    <source>
        <dbReference type="EMBL" id="WUM19215.1"/>
    </source>
</evidence>
<dbReference type="PANTHER" id="PTHR21015:SF22">
    <property type="entry name" value="GLYCOSYLTRANSFERASE"/>
    <property type="match status" value="1"/>
</dbReference>
<name>A0AAU4JZP7_9NOCA</name>
<dbReference type="KEGG" id="whr:OG579_16060"/>
<dbReference type="EMBL" id="CP108021">
    <property type="protein sequence ID" value="WUM19215.1"/>
    <property type="molecule type" value="Genomic_DNA"/>
</dbReference>
<accession>A0AAU4JZP7</accession>
<dbReference type="InterPro" id="IPR007235">
    <property type="entry name" value="Glyco_trans_28_C"/>
</dbReference>